<dbReference type="InterPro" id="IPR011008">
    <property type="entry name" value="Dimeric_a/b-barrel"/>
</dbReference>
<dbReference type="AlphaFoldDB" id="A0A1I6GD15"/>
<dbReference type="InterPro" id="IPR007138">
    <property type="entry name" value="ABM_dom"/>
</dbReference>
<keyword evidence="2" id="KW-0503">Monooxygenase</keyword>
<gene>
    <name evidence="2" type="ORF">SAMN04488005_1448</name>
</gene>
<keyword evidence="2" id="KW-0560">Oxidoreductase</keyword>
<keyword evidence="3" id="KW-1185">Reference proteome</keyword>
<dbReference type="STRING" id="390270.SAMN04488005_1448"/>
<organism evidence="2 3">
    <name type="scientific">Yoonia tamlensis</name>
    <dbReference type="NCBI Taxonomy" id="390270"/>
    <lineage>
        <taxon>Bacteria</taxon>
        <taxon>Pseudomonadati</taxon>
        <taxon>Pseudomonadota</taxon>
        <taxon>Alphaproteobacteria</taxon>
        <taxon>Rhodobacterales</taxon>
        <taxon>Paracoccaceae</taxon>
        <taxon>Yoonia</taxon>
    </lineage>
</organism>
<dbReference type="GO" id="GO:0004497">
    <property type="term" value="F:monooxygenase activity"/>
    <property type="evidence" value="ECO:0007669"/>
    <property type="project" value="UniProtKB-KW"/>
</dbReference>
<dbReference type="Proteomes" id="UP000199478">
    <property type="component" value="Unassembled WGS sequence"/>
</dbReference>
<accession>A0A1I6GD15</accession>
<dbReference type="SUPFAM" id="SSF54909">
    <property type="entry name" value="Dimeric alpha+beta barrel"/>
    <property type="match status" value="1"/>
</dbReference>
<protein>
    <submittedName>
        <fullName evidence="2">Quinol monooxygenase YgiN</fullName>
    </submittedName>
</protein>
<evidence type="ECO:0000313" key="3">
    <source>
        <dbReference type="Proteomes" id="UP000199478"/>
    </source>
</evidence>
<dbReference type="EMBL" id="FOYP01000001">
    <property type="protein sequence ID" value="SFR40082.1"/>
    <property type="molecule type" value="Genomic_DNA"/>
</dbReference>
<evidence type="ECO:0000259" key="1">
    <source>
        <dbReference type="Pfam" id="PF03992"/>
    </source>
</evidence>
<proteinExistence type="predicted"/>
<dbReference type="Gene3D" id="3.30.70.100">
    <property type="match status" value="1"/>
</dbReference>
<evidence type="ECO:0000313" key="2">
    <source>
        <dbReference type="EMBL" id="SFR40082.1"/>
    </source>
</evidence>
<feature type="domain" description="ABM" evidence="1">
    <location>
        <begin position="12"/>
        <end position="82"/>
    </location>
</feature>
<dbReference type="Pfam" id="PF03992">
    <property type="entry name" value="ABM"/>
    <property type="match status" value="1"/>
</dbReference>
<reference evidence="3" key="1">
    <citation type="submission" date="2016-10" db="EMBL/GenBank/DDBJ databases">
        <authorList>
            <person name="Varghese N."/>
            <person name="Submissions S."/>
        </authorList>
    </citation>
    <scope>NUCLEOTIDE SEQUENCE [LARGE SCALE GENOMIC DNA]</scope>
    <source>
        <strain evidence="3">DSM 26879</strain>
    </source>
</reference>
<name>A0A1I6GD15_9RHOB</name>
<sequence length="98" mass="10425">MGIAGKSGNVRLTGTITIPVAQIADLQPLLEEHIALTRAEPGCLHFDVTQDAKTPALFHVSELFTDANAFDAHQAAGRARAWGPASAGLTRDFCKEIL</sequence>
<dbReference type="RefSeq" id="WP_090198239.1">
    <property type="nucleotide sequence ID" value="NZ_FOYP01000001.1"/>
</dbReference>
<dbReference type="OrthoDB" id="9797178at2"/>